<keyword evidence="7" id="KW-1185">Reference proteome</keyword>
<dbReference type="InterPro" id="IPR015358">
    <property type="entry name" value="Tscrpt_reg_MerR_DNA-bd"/>
</dbReference>
<dbReference type="OrthoDB" id="5297305at2"/>
<evidence type="ECO:0000256" key="4">
    <source>
        <dbReference type="SAM" id="Coils"/>
    </source>
</evidence>
<keyword evidence="3" id="KW-0804">Transcription</keyword>
<proteinExistence type="predicted"/>
<keyword evidence="1" id="KW-0805">Transcription regulation</keyword>
<evidence type="ECO:0000259" key="5">
    <source>
        <dbReference type="PROSITE" id="PS50937"/>
    </source>
</evidence>
<name>A0A0C2BIH3_9BURK</name>
<dbReference type="Gene3D" id="1.10.1660.10">
    <property type="match status" value="1"/>
</dbReference>
<dbReference type="PRINTS" id="PR00040">
    <property type="entry name" value="HTHMERR"/>
</dbReference>
<sequence length="136" mass="15226">MNAEQHFRTSQICKEAGIDRETLRFYEIRGLVPELHRSSNSYREYPSDTLLCLDFIRQGKAAGFTLAEIGRLPSLTADSDFTELRAAAESQIAALNVRIAELQEMRALLTELASKPIADADVGCPILRLFARKGRK</sequence>
<dbReference type="InterPro" id="IPR009061">
    <property type="entry name" value="DNA-bd_dom_put_sf"/>
</dbReference>
<dbReference type="RefSeq" id="WP_040039850.1">
    <property type="nucleotide sequence ID" value="NZ_JWJG01000028.1"/>
</dbReference>
<dbReference type="EMBL" id="JWJG01000028">
    <property type="protein sequence ID" value="KIF81025.1"/>
    <property type="molecule type" value="Genomic_DNA"/>
</dbReference>
<feature type="coiled-coil region" evidence="4">
    <location>
        <begin position="85"/>
        <end position="112"/>
    </location>
</feature>
<dbReference type="AlphaFoldDB" id="A0A0C2BIH3"/>
<dbReference type="GO" id="GO:0003677">
    <property type="term" value="F:DNA binding"/>
    <property type="evidence" value="ECO:0007669"/>
    <property type="project" value="UniProtKB-KW"/>
</dbReference>
<comment type="caution">
    <text evidence="6">The sequence shown here is derived from an EMBL/GenBank/DDBJ whole genome shotgun (WGS) entry which is preliminary data.</text>
</comment>
<evidence type="ECO:0000256" key="2">
    <source>
        <dbReference type="ARBA" id="ARBA00023125"/>
    </source>
</evidence>
<dbReference type="SUPFAM" id="SSF46955">
    <property type="entry name" value="Putative DNA-binding domain"/>
    <property type="match status" value="1"/>
</dbReference>
<evidence type="ECO:0000313" key="7">
    <source>
        <dbReference type="Proteomes" id="UP000031572"/>
    </source>
</evidence>
<dbReference type="InterPro" id="IPR000551">
    <property type="entry name" value="MerR-type_HTH_dom"/>
</dbReference>
<dbReference type="InterPro" id="IPR047057">
    <property type="entry name" value="MerR_fam"/>
</dbReference>
<evidence type="ECO:0000313" key="6">
    <source>
        <dbReference type="EMBL" id="KIF81025.1"/>
    </source>
</evidence>
<dbReference type="Pfam" id="PF09278">
    <property type="entry name" value="MerR-DNA-bind"/>
    <property type="match status" value="1"/>
</dbReference>
<dbReference type="PANTHER" id="PTHR30204:SF94">
    <property type="entry name" value="HEAVY METAL-DEPENDENT TRANSCRIPTIONAL REGULATOR HI_0293-RELATED"/>
    <property type="match status" value="1"/>
</dbReference>
<keyword evidence="2" id="KW-0238">DNA-binding</keyword>
<dbReference type="STRING" id="709839.TSA66_09710"/>
<dbReference type="PROSITE" id="PS50937">
    <property type="entry name" value="HTH_MERR_2"/>
    <property type="match status" value="1"/>
</dbReference>
<feature type="domain" description="HTH merR-type" evidence="5">
    <location>
        <begin position="6"/>
        <end position="75"/>
    </location>
</feature>
<gene>
    <name evidence="6" type="ORF">TSA66_09710</name>
</gene>
<dbReference type="Pfam" id="PF00376">
    <property type="entry name" value="MerR"/>
    <property type="match status" value="1"/>
</dbReference>
<dbReference type="PANTHER" id="PTHR30204">
    <property type="entry name" value="REDOX-CYCLING DRUG-SENSING TRANSCRIPTIONAL ACTIVATOR SOXR"/>
    <property type="match status" value="1"/>
</dbReference>
<dbReference type="GO" id="GO:0003700">
    <property type="term" value="F:DNA-binding transcription factor activity"/>
    <property type="evidence" value="ECO:0007669"/>
    <property type="project" value="InterPro"/>
</dbReference>
<evidence type="ECO:0000256" key="1">
    <source>
        <dbReference type="ARBA" id="ARBA00023015"/>
    </source>
</evidence>
<reference evidence="6 7" key="1">
    <citation type="submission" date="2014-12" db="EMBL/GenBank/DDBJ databases">
        <title>Denitrispirillum autotrophicum gen. nov., sp. nov., Denitrifying, Facultatively Autotrophic Bacteria Isolated from Rice Paddy Soil.</title>
        <authorList>
            <person name="Ishii S."/>
            <person name="Ashida N."/>
            <person name="Ohno H."/>
            <person name="Otsuka S."/>
            <person name="Yokota A."/>
            <person name="Senoo K."/>
        </authorList>
    </citation>
    <scope>NUCLEOTIDE SEQUENCE [LARGE SCALE GENOMIC DNA]</scope>
    <source>
        <strain evidence="6 7">TSA66</strain>
    </source>
</reference>
<keyword evidence="4" id="KW-0175">Coiled coil</keyword>
<protein>
    <recommendedName>
        <fullName evidence="5">HTH merR-type domain-containing protein</fullName>
    </recommendedName>
</protein>
<accession>A0A0C2BIH3</accession>
<organism evidence="6 7">
    <name type="scientific">Noviherbaspirillum autotrophicum</name>
    <dbReference type="NCBI Taxonomy" id="709839"/>
    <lineage>
        <taxon>Bacteria</taxon>
        <taxon>Pseudomonadati</taxon>
        <taxon>Pseudomonadota</taxon>
        <taxon>Betaproteobacteria</taxon>
        <taxon>Burkholderiales</taxon>
        <taxon>Oxalobacteraceae</taxon>
        <taxon>Noviherbaspirillum</taxon>
    </lineage>
</organism>
<dbReference type="Proteomes" id="UP000031572">
    <property type="component" value="Unassembled WGS sequence"/>
</dbReference>
<evidence type="ECO:0000256" key="3">
    <source>
        <dbReference type="ARBA" id="ARBA00023163"/>
    </source>
</evidence>
<dbReference type="SMART" id="SM00422">
    <property type="entry name" value="HTH_MERR"/>
    <property type="match status" value="1"/>
</dbReference>